<dbReference type="SUPFAM" id="SSF51735">
    <property type="entry name" value="NAD(P)-binding Rossmann-fold domains"/>
    <property type="match status" value="1"/>
</dbReference>
<organism evidence="3 4">
    <name type="scientific">Novosphingobium barchaimii LL02</name>
    <dbReference type="NCBI Taxonomy" id="1114963"/>
    <lineage>
        <taxon>Bacteria</taxon>
        <taxon>Pseudomonadati</taxon>
        <taxon>Pseudomonadota</taxon>
        <taxon>Alphaproteobacteria</taxon>
        <taxon>Sphingomonadales</taxon>
        <taxon>Sphingomonadaceae</taxon>
        <taxon>Novosphingobium</taxon>
    </lineage>
</organism>
<dbReference type="OrthoDB" id="7568484at2"/>
<dbReference type="InterPro" id="IPR036291">
    <property type="entry name" value="NAD(P)-bd_dom_sf"/>
</dbReference>
<evidence type="ECO:0000256" key="2">
    <source>
        <dbReference type="ARBA" id="ARBA00023002"/>
    </source>
</evidence>
<reference evidence="3 4" key="1">
    <citation type="journal article" date="2015" name="G3 (Bethesda)">
        <title>Insights into Ongoing Evolution of the Hexachlorocyclohexane Catabolic Pathway from Comparative Genomics of Ten Sphingomonadaceae Strains.</title>
        <authorList>
            <person name="Pearce S.L."/>
            <person name="Oakeshott J.G."/>
            <person name="Pandey G."/>
        </authorList>
    </citation>
    <scope>NUCLEOTIDE SEQUENCE [LARGE SCALE GENOMIC DNA]</scope>
    <source>
        <strain evidence="3 4">LL02</strain>
    </source>
</reference>
<evidence type="ECO:0000313" key="4">
    <source>
        <dbReference type="Proteomes" id="UP000052268"/>
    </source>
</evidence>
<dbReference type="EMBL" id="JACU01000007">
    <property type="protein sequence ID" value="KMS53580.1"/>
    <property type="molecule type" value="Genomic_DNA"/>
</dbReference>
<gene>
    <name evidence="3" type="ORF">V474_23210</name>
</gene>
<evidence type="ECO:0000256" key="1">
    <source>
        <dbReference type="ARBA" id="ARBA00006484"/>
    </source>
</evidence>
<dbReference type="PRINTS" id="PR00081">
    <property type="entry name" value="GDHRDH"/>
</dbReference>
<comment type="caution">
    <text evidence="3">The sequence shown here is derived from an EMBL/GenBank/DDBJ whole genome shotgun (WGS) entry which is preliminary data.</text>
</comment>
<dbReference type="Pfam" id="PF13561">
    <property type="entry name" value="adh_short_C2"/>
    <property type="match status" value="1"/>
</dbReference>
<dbReference type="NCBIfam" id="NF009466">
    <property type="entry name" value="PRK12826.1-2"/>
    <property type="match status" value="1"/>
</dbReference>
<dbReference type="GO" id="GO:0030497">
    <property type="term" value="P:fatty acid elongation"/>
    <property type="evidence" value="ECO:0007669"/>
    <property type="project" value="TreeGrafter"/>
</dbReference>
<comment type="similarity">
    <text evidence="1">Belongs to the short-chain dehydrogenases/reductases (SDR) family.</text>
</comment>
<dbReference type="Proteomes" id="UP000052268">
    <property type="component" value="Unassembled WGS sequence"/>
</dbReference>
<protein>
    <submittedName>
        <fullName evidence="3">3-ketoacyl-ACP reductase</fullName>
    </submittedName>
</protein>
<dbReference type="InterPro" id="IPR002347">
    <property type="entry name" value="SDR_fam"/>
</dbReference>
<dbReference type="CDD" id="cd05233">
    <property type="entry name" value="SDR_c"/>
    <property type="match status" value="1"/>
</dbReference>
<name>A0A0J8AFB9_9SPHN</name>
<dbReference type="AlphaFoldDB" id="A0A0J8AFB9"/>
<dbReference type="FunFam" id="3.40.50.720:FF:000173">
    <property type="entry name" value="3-oxoacyl-[acyl-carrier protein] reductase"/>
    <property type="match status" value="1"/>
</dbReference>
<sequence>MTEDKVAVVTGAAQGIGLAIAAKLAATGHRVAMLDVKAAELEAAAAQVPGSLALACDVADPASIENAVKRIVAQWGHIDILINNAGISPSHGGRSLPVEETDIDEWHCVIAINLTGTFLMCRAVLPVMKPRKWGRIVNFSSQGGRMRSRLSGAHYGASKAGVIGFTRVLAGQVGADGITANCLAPGRIVTPQSESFGDKASYVDDIPAGRLGRPDDIVAGVEYLISDGGAFVTGTVIDVNGGFYMP</sequence>
<dbReference type="GO" id="GO:0016616">
    <property type="term" value="F:oxidoreductase activity, acting on the CH-OH group of donors, NAD or NADP as acceptor"/>
    <property type="evidence" value="ECO:0007669"/>
    <property type="project" value="TreeGrafter"/>
</dbReference>
<dbReference type="PATRIC" id="fig|1114963.3.peg.3483"/>
<evidence type="ECO:0000313" key="3">
    <source>
        <dbReference type="EMBL" id="KMS53580.1"/>
    </source>
</evidence>
<dbReference type="Gene3D" id="3.40.50.720">
    <property type="entry name" value="NAD(P)-binding Rossmann-like Domain"/>
    <property type="match status" value="1"/>
</dbReference>
<keyword evidence="2" id="KW-0560">Oxidoreductase</keyword>
<dbReference type="RefSeq" id="WP_059152546.1">
    <property type="nucleotide sequence ID" value="NZ_KQ130455.1"/>
</dbReference>
<dbReference type="PANTHER" id="PTHR42760:SF135">
    <property type="entry name" value="BLL7886 PROTEIN"/>
    <property type="match status" value="1"/>
</dbReference>
<dbReference type="PANTHER" id="PTHR42760">
    <property type="entry name" value="SHORT-CHAIN DEHYDROGENASES/REDUCTASES FAMILY MEMBER"/>
    <property type="match status" value="1"/>
</dbReference>
<proteinExistence type="inferred from homology"/>
<keyword evidence="4" id="KW-1185">Reference proteome</keyword>
<accession>A0A0J8AFB9</accession>
<dbReference type="PRINTS" id="PR00080">
    <property type="entry name" value="SDRFAMILY"/>
</dbReference>